<reference evidence="1" key="1">
    <citation type="submission" date="2021-10" db="EMBL/GenBank/DDBJ databases">
        <title>Genome Sequence of The Candidatus Hydrogeosomobacter endosymbioticus, an Intracellular Bacterial Symbiont of the Anaerobic Ciliate GW7.</title>
        <authorList>
            <person name="Shiohama Y."/>
            <person name="Shinzato N."/>
        </authorList>
    </citation>
    <scope>NUCLEOTIDE SEQUENCE [LARGE SCALE GENOMIC DNA]</scope>
    <source>
        <strain evidence="1">200920</strain>
    </source>
</reference>
<protein>
    <recommendedName>
        <fullName evidence="3">Mitomycin resistance protein mcrB</fullName>
    </recommendedName>
</protein>
<dbReference type="Proteomes" id="UP001320209">
    <property type="component" value="Chromosome"/>
</dbReference>
<evidence type="ECO:0000313" key="1">
    <source>
        <dbReference type="EMBL" id="BDB95939.1"/>
    </source>
</evidence>
<accession>A0ABM7V845</accession>
<dbReference type="InterPro" id="IPR021725">
    <property type="entry name" value="Cdd1"/>
</dbReference>
<evidence type="ECO:0000313" key="2">
    <source>
        <dbReference type="Proteomes" id="UP001320209"/>
    </source>
</evidence>
<keyword evidence="2" id="KW-1185">Reference proteome</keyword>
<evidence type="ECO:0008006" key="3">
    <source>
        <dbReference type="Google" id="ProtNLM"/>
    </source>
</evidence>
<dbReference type="Gene3D" id="1.10.150.20">
    <property type="entry name" value="5' to 3' exonuclease, C-terminal subdomain"/>
    <property type="match status" value="1"/>
</dbReference>
<organism evidence="1 2">
    <name type="scientific">Candidatus Hydrogenosomobacter endosymbioticus</name>
    <dbReference type="NCBI Taxonomy" id="2558174"/>
    <lineage>
        <taxon>Bacteria</taxon>
        <taxon>Pseudomonadati</taxon>
        <taxon>Pseudomonadota</taxon>
        <taxon>Alphaproteobacteria</taxon>
        <taxon>Holosporales</taxon>
        <taxon>Holosporaceae</taxon>
        <taxon>Candidatus Hydrogenosomobacter</taxon>
    </lineage>
</organism>
<sequence length="90" mass="10717">MTNLIMTHELLKLKNVGKAVLKDLQLLGITTVKQLREQNPDYLYEKLQIIKKEKQDPCVWDVFAAIIHESNTGERLPWWRWSKIRKDKTK</sequence>
<name>A0ABM7V845_9PROT</name>
<dbReference type="EMBL" id="AP025225">
    <property type="protein sequence ID" value="BDB95939.1"/>
    <property type="molecule type" value="Genomic_DNA"/>
</dbReference>
<proteinExistence type="predicted"/>
<gene>
    <name evidence="1" type="ORF">HYD_0720</name>
</gene>
<dbReference type="Pfam" id="PF11731">
    <property type="entry name" value="Cdd1"/>
    <property type="match status" value="1"/>
</dbReference>